<evidence type="ECO:0000313" key="10">
    <source>
        <dbReference type="EMBL" id="HHF48239.1"/>
    </source>
</evidence>
<evidence type="ECO:0000313" key="9">
    <source>
        <dbReference type="EMBL" id="HGE66969.1"/>
    </source>
</evidence>
<dbReference type="Gene3D" id="1.10.3210.10">
    <property type="entry name" value="Hypothetical protein af1432"/>
    <property type="match status" value="1"/>
</dbReference>
<evidence type="ECO:0000256" key="1">
    <source>
        <dbReference type="ARBA" id="ARBA00001638"/>
    </source>
</evidence>
<organism evidence="9">
    <name type="scientific">Geoglobus ahangari</name>
    <dbReference type="NCBI Taxonomy" id="113653"/>
    <lineage>
        <taxon>Archaea</taxon>
        <taxon>Methanobacteriati</taxon>
        <taxon>Methanobacteriota</taxon>
        <taxon>Archaeoglobi</taxon>
        <taxon>Archaeoglobales</taxon>
        <taxon>Archaeoglobaceae</taxon>
        <taxon>Geoglobus</taxon>
    </lineage>
</organism>
<dbReference type="InterPro" id="IPR039356">
    <property type="entry name" value="YfbR/HDDC2"/>
</dbReference>
<evidence type="ECO:0000256" key="2">
    <source>
        <dbReference type="ARBA" id="ARBA00001936"/>
    </source>
</evidence>
<evidence type="ECO:0000256" key="4">
    <source>
        <dbReference type="ARBA" id="ARBA00011738"/>
    </source>
</evidence>
<keyword evidence="6" id="KW-0479">Metal-binding</keyword>
<proteinExistence type="predicted"/>
<comment type="subunit">
    <text evidence="4">Homodimer.</text>
</comment>
<dbReference type="AlphaFoldDB" id="A0A7C3UCW1"/>
<dbReference type="SUPFAM" id="SSF109604">
    <property type="entry name" value="HD-domain/PDEase-like"/>
    <property type="match status" value="1"/>
</dbReference>
<evidence type="ECO:0000259" key="8">
    <source>
        <dbReference type="SMART" id="SM00471"/>
    </source>
</evidence>
<dbReference type="CDD" id="cd00077">
    <property type="entry name" value="HDc"/>
    <property type="match status" value="1"/>
</dbReference>
<dbReference type="Pfam" id="PF13023">
    <property type="entry name" value="HD_3"/>
    <property type="match status" value="1"/>
</dbReference>
<reference evidence="9" key="1">
    <citation type="journal article" date="2020" name="mSystems">
        <title>Genome- and Community-Level Interaction Insights into Carbon Utilization and Element Cycling Functions of Hydrothermarchaeota in Hydrothermal Sediment.</title>
        <authorList>
            <person name="Zhou Z."/>
            <person name="Liu Y."/>
            <person name="Xu W."/>
            <person name="Pan J."/>
            <person name="Luo Z.H."/>
            <person name="Li M."/>
        </authorList>
    </citation>
    <scope>NUCLEOTIDE SEQUENCE [LARGE SCALE GENOMIC DNA]</scope>
    <source>
        <strain evidence="10">SpSt-10</strain>
        <strain evidence="9">SpSt-97</strain>
    </source>
</reference>
<dbReference type="EMBL" id="DRUC01000053">
    <property type="protein sequence ID" value="HHF48239.1"/>
    <property type="molecule type" value="Genomic_DNA"/>
</dbReference>
<dbReference type="InterPro" id="IPR006674">
    <property type="entry name" value="HD_domain"/>
</dbReference>
<dbReference type="GO" id="GO:0005737">
    <property type="term" value="C:cytoplasm"/>
    <property type="evidence" value="ECO:0007669"/>
    <property type="project" value="TreeGrafter"/>
</dbReference>
<dbReference type="GO" id="GO:0002953">
    <property type="term" value="F:5'-deoxynucleotidase activity"/>
    <property type="evidence" value="ECO:0007669"/>
    <property type="project" value="UniProtKB-EC"/>
</dbReference>
<dbReference type="EMBL" id="DTPI01000033">
    <property type="protein sequence ID" value="HGE66969.1"/>
    <property type="molecule type" value="Genomic_DNA"/>
</dbReference>
<dbReference type="GO" id="GO:0046872">
    <property type="term" value="F:metal ion binding"/>
    <property type="evidence" value="ECO:0007669"/>
    <property type="project" value="UniProtKB-KW"/>
</dbReference>
<comment type="cofactor">
    <cofactor evidence="3">
        <name>Co(2+)</name>
        <dbReference type="ChEBI" id="CHEBI:48828"/>
    </cofactor>
</comment>
<dbReference type="PANTHER" id="PTHR11845:SF13">
    <property type="entry name" value="5'-DEOXYNUCLEOTIDASE HDDC2"/>
    <property type="match status" value="1"/>
</dbReference>
<keyword evidence="7" id="KW-0378">Hydrolase</keyword>
<feature type="domain" description="HD/PDEase" evidence="8">
    <location>
        <begin position="28"/>
        <end position="134"/>
    </location>
</feature>
<dbReference type="SMART" id="SM00471">
    <property type="entry name" value="HDc"/>
    <property type="match status" value="1"/>
</dbReference>
<dbReference type="PANTHER" id="PTHR11845">
    <property type="entry name" value="5'-DEOXYNUCLEOTIDASE HDDC2"/>
    <property type="match status" value="1"/>
</dbReference>
<comment type="catalytic activity">
    <reaction evidence="1">
        <text>a 2'-deoxyribonucleoside 5'-phosphate + H2O = a 2'-deoxyribonucleoside + phosphate</text>
        <dbReference type="Rhea" id="RHEA:36167"/>
        <dbReference type="ChEBI" id="CHEBI:15377"/>
        <dbReference type="ChEBI" id="CHEBI:18274"/>
        <dbReference type="ChEBI" id="CHEBI:43474"/>
        <dbReference type="ChEBI" id="CHEBI:65317"/>
        <dbReference type="EC" id="3.1.3.89"/>
    </reaction>
</comment>
<sequence length="174" mass="20316">MSLPKLLFELASLKNIPRSGWFKLNIRDPESVAEHSFLTGVIAFFIGLREYGDVNEAAKACVAALFHDIYEARTLDLHKLSRRYVKVDESKVIEEQLNFDEGLVVKELIEKYSDIVKDADKIELFIQSRIYSDFNKDCEIYGKNIELRTKTGKELIKDLKNTDHKWWLDFEVLR</sequence>
<evidence type="ECO:0000256" key="6">
    <source>
        <dbReference type="ARBA" id="ARBA00022723"/>
    </source>
</evidence>
<protein>
    <recommendedName>
        <fullName evidence="5">5'-deoxynucleotidase</fullName>
        <ecNumber evidence="5">3.1.3.89</ecNumber>
    </recommendedName>
</protein>
<evidence type="ECO:0000256" key="5">
    <source>
        <dbReference type="ARBA" id="ARBA00012964"/>
    </source>
</evidence>
<accession>A0A7C3UCW1</accession>
<dbReference type="EC" id="3.1.3.89" evidence="5"/>
<comment type="cofactor">
    <cofactor evidence="2">
        <name>Mn(2+)</name>
        <dbReference type="ChEBI" id="CHEBI:29035"/>
    </cofactor>
</comment>
<gene>
    <name evidence="10" type="ORF">ENL48_03425</name>
    <name evidence="9" type="ORF">ENX77_07655</name>
</gene>
<evidence type="ECO:0000256" key="7">
    <source>
        <dbReference type="ARBA" id="ARBA00022801"/>
    </source>
</evidence>
<evidence type="ECO:0000256" key="3">
    <source>
        <dbReference type="ARBA" id="ARBA00001941"/>
    </source>
</evidence>
<dbReference type="InterPro" id="IPR003607">
    <property type="entry name" value="HD/PDEase_dom"/>
</dbReference>
<comment type="caution">
    <text evidence="9">The sequence shown here is derived from an EMBL/GenBank/DDBJ whole genome shotgun (WGS) entry which is preliminary data.</text>
</comment>
<name>A0A7C3UCW1_9EURY</name>